<dbReference type="FunFam" id="3.30.40.10:FF:000364">
    <property type="entry name" value="Protease-associated PA domain protein"/>
    <property type="match status" value="1"/>
</dbReference>
<dbReference type="InterPro" id="IPR013083">
    <property type="entry name" value="Znf_RING/FYVE/PHD"/>
</dbReference>
<dbReference type="Gene3D" id="3.50.30.30">
    <property type="match status" value="1"/>
</dbReference>
<feature type="region of interest" description="Disordered" evidence="6">
    <location>
        <begin position="135"/>
        <end position="188"/>
    </location>
</feature>
<evidence type="ECO:0000313" key="10">
    <source>
        <dbReference type="Proteomes" id="UP000754883"/>
    </source>
</evidence>
<dbReference type="EMBL" id="CABFNO020001536">
    <property type="protein sequence ID" value="CAG9995751.1"/>
    <property type="molecule type" value="Genomic_DNA"/>
</dbReference>
<dbReference type="InterPro" id="IPR003137">
    <property type="entry name" value="PA_domain"/>
</dbReference>
<dbReference type="GO" id="GO:0061630">
    <property type="term" value="F:ubiquitin protein ligase activity"/>
    <property type="evidence" value="ECO:0007669"/>
    <property type="project" value="TreeGrafter"/>
</dbReference>
<dbReference type="Proteomes" id="UP000754883">
    <property type="component" value="Unassembled WGS sequence"/>
</dbReference>
<keyword evidence="7" id="KW-0732">Signal</keyword>
<feature type="domain" description="RING-type" evidence="8">
    <location>
        <begin position="612"/>
        <end position="655"/>
    </location>
</feature>
<evidence type="ECO:0000256" key="4">
    <source>
        <dbReference type="ARBA" id="ARBA00023136"/>
    </source>
</evidence>
<dbReference type="PANTHER" id="PTHR22765:SF406">
    <property type="entry name" value="PA AND RING FINGER DOMAIN PROTEIN (AFU_ORTHOLOGUE AFUA_2G02470)"/>
    <property type="match status" value="1"/>
</dbReference>
<dbReference type="CDD" id="cd16454">
    <property type="entry name" value="RING-H2_PA-TM-RING"/>
    <property type="match status" value="1"/>
</dbReference>
<feature type="compositionally biased region" description="Low complexity" evidence="6">
    <location>
        <begin position="458"/>
        <end position="467"/>
    </location>
</feature>
<feature type="region of interest" description="Disordered" evidence="6">
    <location>
        <begin position="286"/>
        <end position="327"/>
    </location>
</feature>
<dbReference type="GO" id="GO:0005737">
    <property type="term" value="C:cytoplasm"/>
    <property type="evidence" value="ECO:0007669"/>
    <property type="project" value="TreeGrafter"/>
</dbReference>
<feature type="chain" id="PRO_5040426794" description="RING-type domain-containing protein" evidence="7">
    <location>
        <begin position="24"/>
        <end position="727"/>
    </location>
</feature>
<dbReference type="SUPFAM" id="SSF57850">
    <property type="entry name" value="RING/U-box"/>
    <property type="match status" value="1"/>
</dbReference>
<feature type="region of interest" description="Disordered" evidence="6">
    <location>
        <begin position="411"/>
        <end position="519"/>
    </location>
</feature>
<feature type="compositionally biased region" description="Basic and acidic residues" evidence="6">
    <location>
        <begin position="151"/>
        <end position="171"/>
    </location>
</feature>
<dbReference type="SMART" id="SM00184">
    <property type="entry name" value="RING"/>
    <property type="match status" value="1"/>
</dbReference>
<feature type="compositionally biased region" description="Basic and acidic residues" evidence="6">
    <location>
        <begin position="318"/>
        <end position="327"/>
    </location>
</feature>
<accession>A0A9N9UR37</accession>
<keyword evidence="3" id="KW-1133">Transmembrane helix</keyword>
<keyword evidence="5" id="KW-0863">Zinc-finger</keyword>
<reference evidence="9 10" key="2">
    <citation type="submission" date="2021-10" db="EMBL/GenBank/DDBJ databases">
        <authorList>
            <person name="Piombo E."/>
        </authorList>
    </citation>
    <scope>NUCLEOTIDE SEQUENCE [LARGE SCALE GENOMIC DNA]</scope>
</reference>
<dbReference type="SUPFAM" id="SSF52025">
    <property type="entry name" value="PA domain"/>
    <property type="match status" value="1"/>
</dbReference>
<dbReference type="CDD" id="cd04813">
    <property type="entry name" value="PA_1"/>
    <property type="match status" value="1"/>
</dbReference>
<dbReference type="GO" id="GO:0008270">
    <property type="term" value="F:zinc ion binding"/>
    <property type="evidence" value="ECO:0007669"/>
    <property type="project" value="UniProtKB-KW"/>
</dbReference>
<evidence type="ECO:0000256" key="5">
    <source>
        <dbReference type="PROSITE-ProRule" id="PRU00175"/>
    </source>
</evidence>
<evidence type="ECO:0000313" key="9">
    <source>
        <dbReference type="EMBL" id="CAG9995751.1"/>
    </source>
</evidence>
<dbReference type="GO" id="GO:0016020">
    <property type="term" value="C:membrane"/>
    <property type="evidence" value="ECO:0007669"/>
    <property type="project" value="UniProtKB-SubCell"/>
</dbReference>
<gene>
    <name evidence="9" type="ORF">CBYS24578_00003827</name>
</gene>
<evidence type="ECO:0000256" key="1">
    <source>
        <dbReference type="ARBA" id="ARBA00004370"/>
    </source>
</evidence>
<dbReference type="Gene3D" id="3.30.40.10">
    <property type="entry name" value="Zinc/RING finger domain, C3HC4 (zinc finger)"/>
    <property type="match status" value="1"/>
</dbReference>
<dbReference type="InterPro" id="IPR001841">
    <property type="entry name" value="Znf_RING"/>
</dbReference>
<evidence type="ECO:0000256" key="2">
    <source>
        <dbReference type="ARBA" id="ARBA00022692"/>
    </source>
</evidence>
<dbReference type="OrthoDB" id="5357315at2759"/>
<evidence type="ECO:0000256" key="3">
    <source>
        <dbReference type="ARBA" id="ARBA00022989"/>
    </source>
</evidence>
<dbReference type="InterPro" id="IPR046450">
    <property type="entry name" value="PA_dom_sf"/>
</dbReference>
<dbReference type="Pfam" id="PF13639">
    <property type="entry name" value="zf-RING_2"/>
    <property type="match status" value="1"/>
</dbReference>
<feature type="compositionally biased region" description="Basic and acidic residues" evidence="6">
    <location>
        <begin position="485"/>
        <end position="519"/>
    </location>
</feature>
<keyword evidence="10" id="KW-1185">Reference proteome</keyword>
<feature type="region of interest" description="Disordered" evidence="6">
    <location>
        <begin position="664"/>
        <end position="727"/>
    </location>
</feature>
<dbReference type="Pfam" id="PF02225">
    <property type="entry name" value="PA"/>
    <property type="match status" value="1"/>
</dbReference>
<protein>
    <recommendedName>
        <fullName evidence="8">RING-type domain-containing protein</fullName>
    </recommendedName>
</protein>
<evidence type="ECO:0000259" key="8">
    <source>
        <dbReference type="PROSITE" id="PS50089"/>
    </source>
</evidence>
<feature type="compositionally biased region" description="Basic residues" evidence="6">
    <location>
        <begin position="298"/>
        <end position="314"/>
    </location>
</feature>
<comment type="subcellular location">
    <subcellularLocation>
        <location evidence="1">Membrane</location>
    </subcellularLocation>
</comment>
<evidence type="ECO:0000256" key="7">
    <source>
        <dbReference type="SAM" id="SignalP"/>
    </source>
</evidence>
<keyword evidence="5" id="KW-0862">Zinc</keyword>
<feature type="signal peptide" evidence="7">
    <location>
        <begin position="1"/>
        <end position="23"/>
    </location>
</feature>
<organism evidence="9 10">
    <name type="scientific">Clonostachys byssicola</name>
    <dbReference type="NCBI Taxonomy" id="160290"/>
    <lineage>
        <taxon>Eukaryota</taxon>
        <taxon>Fungi</taxon>
        <taxon>Dikarya</taxon>
        <taxon>Ascomycota</taxon>
        <taxon>Pezizomycotina</taxon>
        <taxon>Sordariomycetes</taxon>
        <taxon>Hypocreomycetidae</taxon>
        <taxon>Hypocreales</taxon>
        <taxon>Bionectriaceae</taxon>
        <taxon>Clonostachys</taxon>
    </lineage>
</organism>
<evidence type="ECO:0000256" key="6">
    <source>
        <dbReference type="SAM" id="MobiDB-lite"/>
    </source>
</evidence>
<feature type="compositionally biased region" description="Polar residues" evidence="6">
    <location>
        <begin position="718"/>
        <end position="727"/>
    </location>
</feature>
<keyword evidence="2" id="KW-0812">Transmembrane</keyword>
<name>A0A9N9UR37_9HYPO</name>
<dbReference type="GO" id="GO:0006511">
    <property type="term" value="P:ubiquitin-dependent protein catabolic process"/>
    <property type="evidence" value="ECO:0007669"/>
    <property type="project" value="TreeGrafter"/>
</dbReference>
<dbReference type="AlphaFoldDB" id="A0A9N9UR37"/>
<dbReference type="PANTHER" id="PTHR22765">
    <property type="entry name" value="RING FINGER AND PROTEASE ASSOCIATED DOMAIN-CONTAINING"/>
    <property type="match status" value="1"/>
</dbReference>
<keyword evidence="4" id="KW-0472">Membrane</keyword>
<sequence>MRTPRIVILILFLASSLFLLARAVSSSARAGASPLPTTRTRSEKSIWGFLYYNTPFSLFPPNAAISLTDDNSTTFAARPAAFGGKLDGAGLSGQLWVGSGFPEDSVDGEGELGCSDLPGWDGTNQRTSLKDIEAVMNSRLPSSKSKSKLPKRSDSDKLDRNSRESSLKSKLEGGASPNDGTDDYLHDGLKTSSHADIQSIQEAAEIQGKVVLLMRGGCGFLEKVMWAQRRGAIAVIVGDNQKGGPLIQMFAHGDDVDNVTIPSVFTARTTAHLLSSLTQPGSFIEDSLDDSGRPVLKVQHRSKPGKTPTKKTKTASKPVEDKASLFARDEKPFSKRLDNRGWFSRMFRSSSPSRSIDDKSLPPRSGRIDWVMVTDWNEEGDRVIKETMDRTRRSSKSSTDGFVIGVEDWRDPDLLKPKGSAPVDKVPGTSKTPSALDYAHLPKGGSITPSSGEYSPARVVSSKVRSSSSEEGKQRRSFIAKLFGTRHETEESRGKRALLQDKSNDVEEPPAPKDPAHEPHEGLWVTITPTSSASPFFDTFSNLSYRGCLPYPVHQITLSKQYLTIHSALAAELITIQTSITDYDWCAGKGEHEKFTGISPEWRKYMSRQVECVVCLEEYVDGISRVMSLPCGHEFHADCITPWLTTRRRTCPICKGDVVRSLAHSSSSGNRYDPYQDSSDDEAVAEGSSSRPIAPDPDPEQGILSEQSDTRQEESWLNILSRNINGR</sequence>
<keyword evidence="5" id="KW-0479">Metal-binding</keyword>
<reference evidence="10" key="1">
    <citation type="submission" date="2019-06" db="EMBL/GenBank/DDBJ databases">
        <authorList>
            <person name="Broberg M."/>
        </authorList>
    </citation>
    <scope>NUCLEOTIDE SEQUENCE [LARGE SCALE GENOMIC DNA]</scope>
</reference>
<dbReference type="InterPro" id="IPR051826">
    <property type="entry name" value="E3_ubiquitin-ligase_domain"/>
</dbReference>
<dbReference type="PROSITE" id="PS50089">
    <property type="entry name" value="ZF_RING_2"/>
    <property type="match status" value="1"/>
</dbReference>
<comment type="caution">
    <text evidence="9">The sequence shown here is derived from an EMBL/GenBank/DDBJ whole genome shotgun (WGS) entry which is preliminary data.</text>
</comment>
<proteinExistence type="predicted"/>